<dbReference type="Proteomes" id="UP000600774">
    <property type="component" value="Unassembled WGS sequence"/>
</dbReference>
<name>A0A832SGJ4_9EURY</name>
<reference evidence="2" key="1">
    <citation type="journal article" date="2020" name="bioRxiv">
        <title>A rank-normalized archaeal taxonomy based on genome phylogeny resolves widespread incomplete and uneven classifications.</title>
        <authorList>
            <person name="Rinke C."/>
            <person name="Chuvochina M."/>
            <person name="Mussig A.J."/>
            <person name="Chaumeil P.-A."/>
            <person name="Waite D.W."/>
            <person name="Whitman W.B."/>
            <person name="Parks D.H."/>
            <person name="Hugenholtz P."/>
        </authorList>
    </citation>
    <scope>NUCLEOTIDE SEQUENCE</scope>
    <source>
        <strain evidence="2">UBA8876</strain>
    </source>
</reference>
<comment type="caution">
    <text evidence="2">The sequence shown here is derived from an EMBL/GenBank/DDBJ whole genome shotgun (WGS) entry which is preliminary data.</text>
</comment>
<dbReference type="EMBL" id="DUJU01000004">
    <property type="protein sequence ID" value="HIH92557.1"/>
    <property type="molecule type" value="Genomic_DNA"/>
</dbReference>
<dbReference type="InterPro" id="IPR027470">
    <property type="entry name" value="Cation_efflux_CTD"/>
</dbReference>
<evidence type="ECO:0000259" key="1">
    <source>
        <dbReference type="Pfam" id="PF16916"/>
    </source>
</evidence>
<protein>
    <recommendedName>
        <fullName evidence="1">Cation efflux protein cytoplasmic domain-containing protein</fullName>
    </recommendedName>
</protein>
<organism evidence="2 3">
    <name type="scientific">Methanosarcina acetivorans</name>
    <dbReference type="NCBI Taxonomy" id="2214"/>
    <lineage>
        <taxon>Archaea</taxon>
        <taxon>Methanobacteriati</taxon>
        <taxon>Methanobacteriota</taxon>
        <taxon>Stenosarchaea group</taxon>
        <taxon>Methanomicrobia</taxon>
        <taxon>Methanosarcinales</taxon>
        <taxon>Methanosarcinaceae</taxon>
        <taxon>Methanosarcina</taxon>
    </lineage>
</organism>
<dbReference type="Gene3D" id="3.30.70.1350">
    <property type="entry name" value="Cation efflux protein, cytoplasmic domain"/>
    <property type="match status" value="1"/>
</dbReference>
<evidence type="ECO:0000313" key="3">
    <source>
        <dbReference type="Proteomes" id="UP000600774"/>
    </source>
</evidence>
<dbReference type="Pfam" id="PF16916">
    <property type="entry name" value="ZT_dimer"/>
    <property type="match status" value="1"/>
</dbReference>
<proteinExistence type="predicted"/>
<sequence>MKEIKEVRVCWIGHKLHSEVNIAVDPELSVEEGHEIAWMSGMK</sequence>
<dbReference type="AlphaFoldDB" id="A0A832SGJ4"/>
<gene>
    <name evidence="2" type="ORF">HA338_00420</name>
</gene>
<evidence type="ECO:0000313" key="2">
    <source>
        <dbReference type="EMBL" id="HIH92557.1"/>
    </source>
</evidence>
<accession>A0A832SGJ4</accession>
<dbReference type="InterPro" id="IPR036837">
    <property type="entry name" value="Cation_efflux_CTD_sf"/>
</dbReference>
<dbReference type="SUPFAM" id="SSF160240">
    <property type="entry name" value="Cation efflux protein cytoplasmic domain-like"/>
    <property type="match status" value="1"/>
</dbReference>
<feature type="domain" description="Cation efflux protein cytoplasmic" evidence="1">
    <location>
        <begin position="2"/>
        <end position="37"/>
    </location>
</feature>
<dbReference type="GeneID" id="32154369"/>
<dbReference type="RefSeq" id="WP_157860077.1">
    <property type="nucleotide sequence ID" value="NZ_DUJU01000004.1"/>
</dbReference>